<keyword evidence="3" id="KW-1185">Reference proteome</keyword>
<name>A0AAD4DVI9_9AGAM</name>
<organism evidence="2 3">
    <name type="scientific">Suillus fuscotomentosus</name>
    <dbReference type="NCBI Taxonomy" id="1912939"/>
    <lineage>
        <taxon>Eukaryota</taxon>
        <taxon>Fungi</taxon>
        <taxon>Dikarya</taxon>
        <taxon>Basidiomycota</taxon>
        <taxon>Agaricomycotina</taxon>
        <taxon>Agaricomycetes</taxon>
        <taxon>Agaricomycetidae</taxon>
        <taxon>Boletales</taxon>
        <taxon>Suillineae</taxon>
        <taxon>Suillaceae</taxon>
        <taxon>Suillus</taxon>
    </lineage>
</organism>
<comment type="caution">
    <text evidence="2">The sequence shown here is derived from an EMBL/GenBank/DDBJ whole genome shotgun (WGS) entry which is preliminary data.</text>
</comment>
<accession>A0AAD4DVI9</accession>
<sequence>MAVRRPKPRRREPSTSKVISCTQEECPSILPPITIVCEPWVNTAWRRPRQTRKLNLYLPAPPPFSQKRANQWRRWSEDVIPSLLVPYLSYIQQTSVLRYTNAPGEAQQDLAVCQAGCRTRSITVACVHFDALKEINIITCPCFPVPLQLLRRGLFLCAPLVPLLAVDLRVLEFVRLLFVRQAPNQTAWCDAVETFLDGMGYKLSCKNNLRRRFGNTFHWYRVLSILARNHISSIIADVWRGQARIPLIDQPSEYLRSRCLLCFGGNTCHEADARSIPDIIVCIDACFTQKCSTNPRSASSIDPPNPTPTFFLSNDDVKAMEDFVNSCRGERCRTRASRAQEEEDRYEEGMRVPVSVLNGCGESFVAADEKREKASTRFFTDTGLMALLCRHDRVLWLANLTSAGEKQHYALALLDQLFKHIPPQMTVGLLYDIGCQLERSCRKWNLLDDNTLSRLSFAVAVFHAYGHQWPCQIIYHPRKREGFGLSDGEGCERLWSSLKQLIPSLRVSGFHQRLFVLDVQIRHLDTKSIQGYGHWLHWRWLHCQIKKNVALDGLQDLDVNEDILRAEWKAQIAHPTRPIPRQSKNKAAEVITTILALEKTLDAHETSVRELEMQLYVGAVANVVEFNLQLADARSRRAKIADTLRRRKATLGPQGQADFMTMKNDIFLTIRLNARTVKTRIRDRLRQRKFELERLERLYRATVNEHKLRLNTQYSIKRREPAILKLVSTYNGLCTQLQSLIRQWRAPPSAIPPHLIARDGIFLLDVDDEIWQDIGLDDEGMHPPAWLSDEATRSGIHLQLELDRCIEEETRLRRERSVMQEWMLAEWEAVQTALRDPANDLVMPFHLKARTEELLCICVIWRNKVREIPCACPVESWAARDQDDDDDESVGVVDECDKDGDPAYSEVGDDELMDAIEEVALADEYRYQDEDLIDDVEDSFMPSSPTKSTPKKRRCI</sequence>
<dbReference type="AlphaFoldDB" id="A0AAD4DVI9"/>
<feature type="compositionally biased region" description="Acidic residues" evidence="1">
    <location>
        <begin position="882"/>
        <end position="898"/>
    </location>
</feature>
<evidence type="ECO:0000313" key="2">
    <source>
        <dbReference type="EMBL" id="KAG1894605.1"/>
    </source>
</evidence>
<feature type="region of interest" description="Disordered" evidence="1">
    <location>
        <begin position="936"/>
        <end position="956"/>
    </location>
</feature>
<dbReference type="PANTHER" id="PTHR33096:SF1">
    <property type="entry name" value="CXC1-LIKE CYSTEINE CLUSTER ASSOCIATED WITH KDZ TRANSPOSASES DOMAIN-CONTAINING PROTEIN"/>
    <property type="match status" value="1"/>
</dbReference>
<dbReference type="Pfam" id="PF18758">
    <property type="entry name" value="KDZ"/>
    <property type="match status" value="1"/>
</dbReference>
<dbReference type="RefSeq" id="XP_041220181.1">
    <property type="nucleotide sequence ID" value="XM_041364583.1"/>
</dbReference>
<reference evidence="2" key="1">
    <citation type="journal article" date="2020" name="New Phytol.">
        <title>Comparative genomics reveals dynamic genome evolution in host specialist ectomycorrhizal fungi.</title>
        <authorList>
            <person name="Lofgren L.A."/>
            <person name="Nguyen N.H."/>
            <person name="Vilgalys R."/>
            <person name="Ruytinx J."/>
            <person name="Liao H.L."/>
            <person name="Branco S."/>
            <person name="Kuo A."/>
            <person name="LaButti K."/>
            <person name="Lipzen A."/>
            <person name="Andreopoulos W."/>
            <person name="Pangilinan J."/>
            <person name="Riley R."/>
            <person name="Hundley H."/>
            <person name="Na H."/>
            <person name="Barry K."/>
            <person name="Grigoriev I.V."/>
            <person name="Stajich J.E."/>
            <person name="Kennedy P.G."/>
        </authorList>
    </citation>
    <scope>NUCLEOTIDE SEQUENCE</scope>
    <source>
        <strain evidence="2">FC203</strain>
    </source>
</reference>
<evidence type="ECO:0008006" key="4">
    <source>
        <dbReference type="Google" id="ProtNLM"/>
    </source>
</evidence>
<dbReference type="EMBL" id="JABBWK010000077">
    <property type="protein sequence ID" value="KAG1894605.1"/>
    <property type="molecule type" value="Genomic_DNA"/>
</dbReference>
<gene>
    <name evidence="2" type="ORF">F5891DRAFT_1130891</name>
</gene>
<protein>
    <recommendedName>
        <fullName evidence="4">CxC1-like cysteine cluster associated with KDZ transposases domain-containing protein</fullName>
    </recommendedName>
</protein>
<evidence type="ECO:0000256" key="1">
    <source>
        <dbReference type="SAM" id="MobiDB-lite"/>
    </source>
</evidence>
<dbReference type="GeneID" id="64658881"/>
<dbReference type="Proteomes" id="UP001195769">
    <property type="component" value="Unassembled WGS sequence"/>
</dbReference>
<proteinExistence type="predicted"/>
<evidence type="ECO:0000313" key="3">
    <source>
        <dbReference type="Proteomes" id="UP001195769"/>
    </source>
</evidence>
<dbReference type="PANTHER" id="PTHR33096">
    <property type="entry name" value="CXC2 DOMAIN-CONTAINING PROTEIN"/>
    <property type="match status" value="1"/>
</dbReference>
<feature type="region of interest" description="Disordered" evidence="1">
    <location>
        <begin position="881"/>
        <end position="907"/>
    </location>
</feature>
<dbReference type="InterPro" id="IPR040521">
    <property type="entry name" value="KDZ"/>
</dbReference>